<proteinExistence type="predicted"/>
<evidence type="ECO:0000313" key="2">
    <source>
        <dbReference type="EMBL" id="SPO29254.1"/>
    </source>
</evidence>
<reference evidence="2 3" key="1">
    <citation type="submission" date="2018-03" db="EMBL/GenBank/DDBJ databases">
        <authorList>
            <person name="Guldener U."/>
        </authorList>
    </citation>
    <scope>NUCLEOTIDE SEQUENCE [LARGE SCALE GENOMIC DNA]</scope>
    <source>
        <strain evidence="2 3">NBRC100155</strain>
    </source>
</reference>
<gene>
    <name evidence="2" type="ORF">UTRI_06203</name>
</gene>
<accession>A0A5C3EF12</accession>
<dbReference type="AlphaFoldDB" id="A0A5C3EF12"/>
<feature type="chain" id="PRO_5022874244" description="Effector family protein Eff1" evidence="1">
    <location>
        <begin position="19"/>
        <end position="206"/>
    </location>
</feature>
<feature type="signal peptide" evidence="1">
    <location>
        <begin position="1"/>
        <end position="18"/>
    </location>
</feature>
<sequence length="206" mass="23567">MLCHIFLLAFILPWLVASHENLPVLPAIFHPNAGELLQPYNLPRLVLHFDRSTLEAHASNARNYQAASLALQANAQIERGFQLPQGHLFPTYAYQPSQQRAIQEYLGRPDSQMHILFRHGPPRQGWTLYGSPVYLHSYFHNRSPALIVLKVFDDGEVQPIGFTGTEGNPWPHAGRNFWERLAQFPSSLTWQRLSDSYGTPLRFRSL</sequence>
<evidence type="ECO:0000313" key="3">
    <source>
        <dbReference type="Proteomes" id="UP000324022"/>
    </source>
</evidence>
<dbReference type="Proteomes" id="UP000324022">
    <property type="component" value="Unassembled WGS sequence"/>
</dbReference>
<keyword evidence="1" id="KW-0732">Signal</keyword>
<organism evidence="2 3">
    <name type="scientific">Ustilago trichophora</name>
    <dbReference type="NCBI Taxonomy" id="86804"/>
    <lineage>
        <taxon>Eukaryota</taxon>
        <taxon>Fungi</taxon>
        <taxon>Dikarya</taxon>
        <taxon>Basidiomycota</taxon>
        <taxon>Ustilaginomycotina</taxon>
        <taxon>Ustilaginomycetes</taxon>
        <taxon>Ustilaginales</taxon>
        <taxon>Ustilaginaceae</taxon>
        <taxon>Ustilago</taxon>
    </lineage>
</organism>
<keyword evidence="3" id="KW-1185">Reference proteome</keyword>
<name>A0A5C3EF12_9BASI</name>
<protein>
    <recommendedName>
        <fullName evidence="4">Effector family protein Eff1</fullName>
    </recommendedName>
</protein>
<evidence type="ECO:0000256" key="1">
    <source>
        <dbReference type="SAM" id="SignalP"/>
    </source>
</evidence>
<dbReference type="EMBL" id="OOIN01000027">
    <property type="protein sequence ID" value="SPO29254.1"/>
    <property type="molecule type" value="Genomic_DNA"/>
</dbReference>
<evidence type="ECO:0008006" key="4">
    <source>
        <dbReference type="Google" id="ProtNLM"/>
    </source>
</evidence>